<dbReference type="FunFam" id="2.60.260.20:FF:000013">
    <property type="entry name" value="DnaJ subfamily B member 11"/>
    <property type="match status" value="1"/>
</dbReference>
<dbReference type="Proteomes" id="UP000441586">
    <property type="component" value="Unassembled WGS sequence"/>
</dbReference>
<evidence type="ECO:0000313" key="5">
    <source>
        <dbReference type="Proteomes" id="UP000441586"/>
    </source>
</evidence>
<feature type="domain" description="J" evidence="3">
    <location>
        <begin position="4"/>
        <end position="69"/>
    </location>
</feature>
<dbReference type="GO" id="GO:0005737">
    <property type="term" value="C:cytoplasm"/>
    <property type="evidence" value="ECO:0007669"/>
    <property type="project" value="TreeGrafter"/>
</dbReference>
<dbReference type="Gene3D" id="1.10.287.110">
    <property type="entry name" value="DnaJ domain"/>
    <property type="match status" value="1"/>
</dbReference>
<dbReference type="InterPro" id="IPR002939">
    <property type="entry name" value="DnaJ_C"/>
</dbReference>
<sequence length="317" mass="33914">MTQDPYAALGLSKDATADEIKKAYRKIARTNHPDLNPDDPGAEERFKNASHAYDLLKDPEQRRRFDAGEIDASGAEQAPRGYYRDEARRPGNPYTQSRSASGGPPFGEEFDADSFFANFARSHGASGHGGGFGRSAPGNAPGQDMQYRLSVPFLDAAQGAKTRITLPDGKALEVTIPEGARDGQTLRLRGKGGMGFGSGRPGDAFIKLDVTPSPDFERDGNDILVSLPITIDEAVLGGKVPVNTVTGAVNVTVPPGASSGQVLRLKGRGVKGSSGKGDQRVTLRIVSPPKIDDELKHFMEGWRENHAYDPRVGKAKS</sequence>
<dbReference type="InterPro" id="IPR008971">
    <property type="entry name" value="HSP40/DnaJ_pept-bd"/>
</dbReference>
<dbReference type="InterPro" id="IPR018253">
    <property type="entry name" value="DnaJ_domain_CS"/>
</dbReference>
<evidence type="ECO:0000256" key="1">
    <source>
        <dbReference type="ARBA" id="ARBA00023186"/>
    </source>
</evidence>
<organism evidence="4 5">
    <name type="scientific">Parasedimentitalea maritima</name>
    <dbReference type="NCBI Taxonomy" id="2578117"/>
    <lineage>
        <taxon>Bacteria</taxon>
        <taxon>Pseudomonadati</taxon>
        <taxon>Pseudomonadota</taxon>
        <taxon>Alphaproteobacteria</taxon>
        <taxon>Rhodobacterales</taxon>
        <taxon>Paracoccaceae</taxon>
        <taxon>Parasedimentitalea</taxon>
    </lineage>
</organism>
<proteinExistence type="predicted"/>
<feature type="compositionally biased region" description="Basic and acidic residues" evidence="2">
    <location>
        <begin position="54"/>
        <end position="67"/>
    </location>
</feature>
<dbReference type="GO" id="GO:0042026">
    <property type="term" value="P:protein refolding"/>
    <property type="evidence" value="ECO:0007669"/>
    <property type="project" value="TreeGrafter"/>
</dbReference>
<accession>A0A6A4R6M4</accession>
<dbReference type="AlphaFoldDB" id="A0A6A4R6M4"/>
<dbReference type="CDD" id="cd06257">
    <property type="entry name" value="DnaJ"/>
    <property type="match status" value="1"/>
</dbReference>
<dbReference type="PANTHER" id="PTHR43096:SF52">
    <property type="entry name" value="DNAJ HOMOLOG 1, MITOCHONDRIAL-RELATED"/>
    <property type="match status" value="1"/>
</dbReference>
<dbReference type="PROSITE" id="PS00636">
    <property type="entry name" value="DNAJ_1"/>
    <property type="match status" value="1"/>
</dbReference>
<evidence type="ECO:0000259" key="3">
    <source>
        <dbReference type="PROSITE" id="PS50076"/>
    </source>
</evidence>
<dbReference type="InterPro" id="IPR036869">
    <property type="entry name" value="J_dom_sf"/>
</dbReference>
<dbReference type="SMART" id="SM00271">
    <property type="entry name" value="DnaJ"/>
    <property type="match status" value="1"/>
</dbReference>
<keyword evidence="1" id="KW-0143">Chaperone</keyword>
<evidence type="ECO:0000256" key="2">
    <source>
        <dbReference type="SAM" id="MobiDB-lite"/>
    </source>
</evidence>
<reference evidence="4 5" key="1">
    <citation type="submission" date="2019-12" db="EMBL/GenBank/DDBJ databases">
        <authorList>
            <person name="Zhang Y.-J."/>
        </authorList>
    </citation>
    <scope>NUCLEOTIDE SEQUENCE [LARGE SCALE GENOMIC DNA]</scope>
    <source>
        <strain evidence="4 5">H18S-6</strain>
    </source>
</reference>
<feature type="region of interest" description="Disordered" evidence="2">
    <location>
        <begin position="29"/>
        <end position="107"/>
    </location>
</feature>
<dbReference type="EMBL" id="WSFO01000027">
    <property type="protein sequence ID" value="KAE9624734.1"/>
    <property type="molecule type" value="Genomic_DNA"/>
</dbReference>
<dbReference type="RefSeq" id="WP_158981834.1">
    <property type="nucleotide sequence ID" value="NZ_WSFO01000027.1"/>
</dbReference>
<dbReference type="Pfam" id="PF01556">
    <property type="entry name" value="DnaJ_C"/>
    <property type="match status" value="1"/>
</dbReference>
<dbReference type="PROSITE" id="PS50076">
    <property type="entry name" value="DNAJ_2"/>
    <property type="match status" value="1"/>
</dbReference>
<dbReference type="SUPFAM" id="SSF46565">
    <property type="entry name" value="Chaperone J-domain"/>
    <property type="match status" value="1"/>
</dbReference>
<evidence type="ECO:0000313" key="4">
    <source>
        <dbReference type="EMBL" id="KAE9624734.1"/>
    </source>
</evidence>
<dbReference type="CDD" id="cd10747">
    <property type="entry name" value="DnaJ_C"/>
    <property type="match status" value="1"/>
</dbReference>
<dbReference type="Pfam" id="PF00226">
    <property type="entry name" value="DnaJ"/>
    <property type="match status" value="1"/>
</dbReference>
<dbReference type="SUPFAM" id="SSF49493">
    <property type="entry name" value="HSP40/DnaJ peptide-binding domain"/>
    <property type="match status" value="2"/>
</dbReference>
<name>A0A6A4R6M4_9RHOB</name>
<gene>
    <name evidence="4" type="ORF">GP644_23260</name>
</gene>
<dbReference type="GO" id="GO:0051082">
    <property type="term" value="F:unfolded protein binding"/>
    <property type="evidence" value="ECO:0007669"/>
    <property type="project" value="InterPro"/>
</dbReference>
<dbReference type="PRINTS" id="PR00625">
    <property type="entry name" value="JDOMAIN"/>
</dbReference>
<dbReference type="Gene3D" id="2.60.260.20">
    <property type="entry name" value="Urease metallochaperone UreE, N-terminal domain"/>
    <property type="match status" value="2"/>
</dbReference>
<protein>
    <submittedName>
        <fullName evidence="4">DnaJ domain-containing protein</fullName>
    </submittedName>
</protein>
<dbReference type="PANTHER" id="PTHR43096">
    <property type="entry name" value="DNAJ HOMOLOG 1, MITOCHONDRIAL-RELATED"/>
    <property type="match status" value="1"/>
</dbReference>
<dbReference type="InterPro" id="IPR001623">
    <property type="entry name" value="DnaJ_domain"/>
</dbReference>
<comment type="caution">
    <text evidence="4">The sequence shown here is derived from an EMBL/GenBank/DDBJ whole genome shotgun (WGS) entry which is preliminary data.</text>
</comment>